<feature type="domain" description="Thyroglobulin type-1" evidence="9">
    <location>
        <begin position="363"/>
        <end position="432"/>
    </location>
</feature>
<dbReference type="GO" id="GO:0005509">
    <property type="term" value="F:calcium ion binding"/>
    <property type="evidence" value="ECO:0007669"/>
    <property type="project" value="InterPro"/>
</dbReference>
<organism evidence="10 11">
    <name type="scientific">Lingula anatina</name>
    <name type="common">Brachiopod</name>
    <name type="synonym">Lingula unguis</name>
    <dbReference type="NCBI Taxonomy" id="7574"/>
    <lineage>
        <taxon>Eukaryota</taxon>
        <taxon>Metazoa</taxon>
        <taxon>Spiralia</taxon>
        <taxon>Lophotrochozoa</taxon>
        <taxon>Brachiopoda</taxon>
        <taxon>Linguliformea</taxon>
        <taxon>Lingulata</taxon>
        <taxon>Lingulida</taxon>
        <taxon>Linguloidea</taxon>
        <taxon>Lingulidae</taxon>
        <taxon>Lingula</taxon>
    </lineage>
</organism>
<dbReference type="PROSITE" id="PS00484">
    <property type="entry name" value="THYROGLOBULIN_1_1"/>
    <property type="match status" value="1"/>
</dbReference>
<dbReference type="InterPro" id="IPR019577">
    <property type="entry name" value="SPARC/Testican_Ca-bd-dom"/>
</dbReference>
<feature type="disulfide bond" evidence="6">
    <location>
        <begin position="404"/>
        <end position="411"/>
    </location>
</feature>
<proteinExistence type="predicted"/>
<dbReference type="Pfam" id="PF00086">
    <property type="entry name" value="Thyroglobulin_1"/>
    <property type="match status" value="1"/>
</dbReference>
<feature type="compositionally biased region" description="Basic and acidic residues" evidence="7">
    <location>
        <begin position="62"/>
        <end position="72"/>
    </location>
</feature>
<evidence type="ECO:0000256" key="8">
    <source>
        <dbReference type="SAM" id="SignalP"/>
    </source>
</evidence>
<dbReference type="Gene3D" id="4.10.800.10">
    <property type="entry name" value="Thyroglobulin type-1"/>
    <property type="match status" value="1"/>
</dbReference>
<dbReference type="Pfam" id="PF10591">
    <property type="entry name" value="SPARC_Ca_bdg"/>
    <property type="match status" value="1"/>
</dbReference>
<feature type="compositionally biased region" description="Basic residues" evidence="7">
    <location>
        <begin position="47"/>
        <end position="61"/>
    </location>
</feature>
<dbReference type="SUPFAM" id="SSF47473">
    <property type="entry name" value="EF-hand"/>
    <property type="match status" value="1"/>
</dbReference>
<dbReference type="PANTHER" id="PTHR13866:SF30">
    <property type="match status" value="1"/>
</dbReference>
<accession>A0A1S3IXB8</accession>
<dbReference type="InterPro" id="IPR000716">
    <property type="entry name" value="Thyroglobulin_1"/>
</dbReference>
<feature type="region of interest" description="Disordered" evidence="7">
    <location>
        <begin position="247"/>
        <end position="289"/>
    </location>
</feature>
<dbReference type="GO" id="GO:0005518">
    <property type="term" value="F:collagen binding"/>
    <property type="evidence" value="ECO:0007669"/>
    <property type="project" value="TreeGrafter"/>
</dbReference>
<evidence type="ECO:0000259" key="9">
    <source>
        <dbReference type="PROSITE" id="PS51162"/>
    </source>
</evidence>
<evidence type="ECO:0000256" key="1">
    <source>
        <dbReference type="ARBA" id="ARBA00004613"/>
    </source>
</evidence>
<protein>
    <submittedName>
        <fullName evidence="11">Testican-2</fullName>
    </submittedName>
</protein>
<evidence type="ECO:0000256" key="2">
    <source>
        <dbReference type="ARBA" id="ARBA00022525"/>
    </source>
</evidence>
<feature type="signal peptide" evidence="8">
    <location>
        <begin position="1"/>
        <end position="21"/>
    </location>
</feature>
<reference evidence="11" key="1">
    <citation type="submission" date="2025-08" db="UniProtKB">
        <authorList>
            <consortium name="RefSeq"/>
        </authorList>
    </citation>
    <scope>IDENTIFICATION</scope>
    <source>
        <tissue evidence="11">Gonads</tissue>
    </source>
</reference>
<dbReference type="PANTHER" id="PTHR13866">
    <property type="entry name" value="SPARC OSTEONECTIN"/>
    <property type="match status" value="1"/>
</dbReference>
<dbReference type="RefSeq" id="XP_013402845.1">
    <property type="nucleotide sequence ID" value="XM_013547391.2"/>
</dbReference>
<dbReference type="KEGG" id="lak:106168358"/>
<evidence type="ECO:0000313" key="11">
    <source>
        <dbReference type="RefSeq" id="XP_013402845.1"/>
    </source>
</evidence>
<sequence>MRASYFLAVLGLLFVLSLASAKNHKHKSQDKSRVVFDEKQDGELFRGHHGKKHKHPHKGHGRGLDGHKPVKESRDSVYKEEWKKMTNYDTSGSSAACKRLKCKKHHVCLFNKDTKQVMCVAKRDLRRISRMRAVQHTKLEVENKIEDILKDIRKPENEVQAKHMRKVFKDKKDHVQVALDVVKSKDAPNVHIETHMEHLKLSHNKHGKHKHIKEVMAGKEKPVLLGECTPREMDVMGKRMLDWFKAQQDQDYRDHHPDSEKHKEKEKKHKKGGKKHKNGGKRHKRSVKKELGQEGDCTCIGPVGYVFQKMDKDEDTYLTTAELNDVENNGYEHCMKPFLEKCDTNKDTKLSDKEWCCCFAHVVPPCFEALKKTPATLLGGQPQLMPGGFLPQCDEDGFFKAQQCHGSTGECWCVDQHGREIGNTRKRGEAKCD</sequence>
<evidence type="ECO:0000256" key="7">
    <source>
        <dbReference type="SAM" id="MobiDB-lite"/>
    </source>
</evidence>
<keyword evidence="3 8" id="KW-0732">Signal</keyword>
<evidence type="ECO:0000256" key="3">
    <source>
        <dbReference type="ARBA" id="ARBA00022729"/>
    </source>
</evidence>
<keyword evidence="2" id="KW-0964">Secreted</keyword>
<dbReference type="InParanoid" id="A0A1S3IXB8"/>
<feature type="region of interest" description="Disordered" evidence="7">
    <location>
        <begin position="44"/>
        <end position="72"/>
    </location>
</feature>
<dbReference type="InterPro" id="IPR036857">
    <property type="entry name" value="Thyroglobulin_1_sf"/>
</dbReference>
<dbReference type="Proteomes" id="UP000085678">
    <property type="component" value="Unplaced"/>
</dbReference>
<dbReference type="CDD" id="cd00191">
    <property type="entry name" value="TY"/>
    <property type="match status" value="1"/>
</dbReference>
<evidence type="ECO:0000256" key="6">
    <source>
        <dbReference type="PROSITE-ProRule" id="PRU00500"/>
    </source>
</evidence>
<feature type="compositionally biased region" description="Basic and acidic residues" evidence="7">
    <location>
        <begin position="247"/>
        <end position="263"/>
    </location>
</feature>
<keyword evidence="10" id="KW-1185">Reference proteome</keyword>
<dbReference type="OrthoDB" id="8875634at2759"/>
<comment type="subcellular location">
    <subcellularLocation>
        <location evidence="1">Secreted</location>
    </subcellularLocation>
</comment>
<evidence type="ECO:0000256" key="4">
    <source>
        <dbReference type="ARBA" id="ARBA00023157"/>
    </source>
</evidence>
<feature type="chain" id="PRO_5010313746" evidence="8">
    <location>
        <begin position="22"/>
        <end position="433"/>
    </location>
</feature>
<dbReference type="GeneID" id="106168358"/>
<evidence type="ECO:0000313" key="10">
    <source>
        <dbReference type="Proteomes" id="UP000085678"/>
    </source>
</evidence>
<keyword evidence="4 6" id="KW-1015">Disulfide bond</keyword>
<name>A0A1S3IXB8_LINAN</name>
<feature type="compositionally biased region" description="Basic residues" evidence="7">
    <location>
        <begin position="264"/>
        <end position="287"/>
    </location>
</feature>
<dbReference type="SUPFAM" id="SSF57610">
    <property type="entry name" value="Thyroglobulin type-1 domain"/>
    <property type="match status" value="1"/>
</dbReference>
<dbReference type="InterPro" id="IPR011992">
    <property type="entry name" value="EF-hand-dom_pair"/>
</dbReference>
<gene>
    <name evidence="11" type="primary">LOC106168358</name>
</gene>
<dbReference type="Gene3D" id="1.10.238.10">
    <property type="entry name" value="EF-hand"/>
    <property type="match status" value="1"/>
</dbReference>
<comment type="caution">
    <text evidence="6">Lacks conserved residue(s) required for the propagation of feature annotation.</text>
</comment>
<dbReference type="STRING" id="7574.A0A1S3IXB8"/>
<dbReference type="SMART" id="SM00211">
    <property type="entry name" value="TY"/>
    <property type="match status" value="1"/>
</dbReference>
<evidence type="ECO:0000256" key="5">
    <source>
        <dbReference type="ARBA" id="ARBA00023180"/>
    </source>
</evidence>
<dbReference type="AlphaFoldDB" id="A0A1S3IXB8"/>
<dbReference type="PROSITE" id="PS51162">
    <property type="entry name" value="THYROGLOBULIN_1_2"/>
    <property type="match status" value="1"/>
</dbReference>
<dbReference type="GO" id="GO:0005615">
    <property type="term" value="C:extracellular space"/>
    <property type="evidence" value="ECO:0007669"/>
    <property type="project" value="TreeGrafter"/>
</dbReference>
<dbReference type="GO" id="GO:0050840">
    <property type="term" value="F:extracellular matrix binding"/>
    <property type="evidence" value="ECO:0007669"/>
    <property type="project" value="TreeGrafter"/>
</dbReference>
<keyword evidence="5" id="KW-0325">Glycoprotein</keyword>